<comment type="cofactor">
    <cofactor evidence="2">
        <name>Mg(2+)</name>
        <dbReference type="ChEBI" id="CHEBI:18420"/>
    </cofactor>
</comment>
<evidence type="ECO:0000313" key="8">
    <source>
        <dbReference type="EMBL" id="OLP98967.1"/>
    </source>
</evidence>
<proteinExistence type="predicted"/>
<dbReference type="Pfam" id="PF00293">
    <property type="entry name" value="NUDIX"/>
    <property type="match status" value="1"/>
</dbReference>
<comment type="cofactor">
    <cofactor evidence="1">
        <name>Mn(2+)</name>
        <dbReference type="ChEBI" id="CHEBI:29035"/>
    </cofactor>
</comment>
<evidence type="ECO:0000256" key="2">
    <source>
        <dbReference type="ARBA" id="ARBA00001946"/>
    </source>
</evidence>
<name>A0A1Q9DUX1_SYMMI</name>
<keyword evidence="3" id="KW-0479">Metal-binding</keyword>
<dbReference type="GO" id="GO:0010945">
    <property type="term" value="F:coenzyme A diphosphatase activity"/>
    <property type="evidence" value="ECO:0007669"/>
    <property type="project" value="InterPro"/>
</dbReference>
<dbReference type="PROSITE" id="PS51462">
    <property type="entry name" value="NUDIX"/>
    <property type="match status" value="1"/>
</dbReference>
<evidence type="ECO:0000313" key="9">
    <source>
        <dbReference type="Proteomes" id="UP000186817"/>
    </source>
</evidence>
<reference evidence="8 9" key="1">
    <citation type="submission" date="2016-02" db="EMBL/GenBank/DDBJ databases">
        <title>Genome analysis of coral dinoflagellate symbionts highlights evolutionary adaptations to a symbiotic lifestyle.</title>
        <authorList>
            <person name="Aranda M."/>
            <person name="Li Y."/>
            <person name="Liew Y.J."/>
            <person name="Baumgarten S."/>
            <person name="Simakov O."/>
            <person name="Wilson M."/>
            <person name="Piel J."/>
            <person name="Ashoor H."/>
            <person name="Bougouffa S."/>
            <person name="Bajic V.B."/>
            <person name="Ryu T."/>
            <person name="Ravasi T."/>
            <person name="Bayer T."/>
            <person name="Micklem G."/>
            <person name="Kim H."/>
            <person name="Bhak J."/>
            <person name="Lajeunesse T.C."/>
            <person name="Voolstra C.R."/>
        </authorList>
    </citation>
    <scope>NUCLEOTIDE SEQUENCE [LARGE SCALE GENOMIC DNA]</scope>
    <source>
        <strain evidence="8 9">CCMP2467</strain>
    </source>
</reference>
<dbReference type="AlphaFoldDB" id="A0A1Q9DUX1"/>
<keyword evidence="6" id="KW-0464">Manganese</keyword>
<dbReference type="EMBL" id="LSRX01000379">
    <property type="protein sequence ID" value="OLP98967.1"/>
    <property type="molecule type" value="Genomic_DNA"/>
</dbReference>
<sequence length="235" mass="25442">MAGRASRQLAQIQAGLARAAAPRLPGDRRAVVACLLRQGGPESVDVFFILRALSPATSGAAARWSGQVGFPGGHAEQGEEDHEAASRECREEVGLYLDRPGAYRFLGSVSERQVSRGRRGTLVVACRVYEQLIPQVPAHVQAAEVAACGWVPLDALLGNCARPLRWSELHGPIGAPWDGFPSVDLPLRDLHTSDVVDEAFARRHFILWGLTLGIVNDWLVTTGLRKEPISLSSRL</sequence>
<keyword evidence="9" id="KW-1185">Reference proteome</keyword>
<comment type="caution">
    <text evidence="8">The sequence shown here is derived from an EMBL/GenBank/DDBJ whole genome shotgun (WGS) entry which is preliminary data.</text>
</comment>
<keyword evidence="5" id="KW-0460">Magnesium</keyword>
<evidence type="ECO:0000259" key="7">
    <source>
        <dbReference type="PROSITE" id="PS51462"/>
    </source>
</evidence>
<dbReference type="Proteomes" id="UP000186817">
    <property type="component" value="Unassembled WGS sequence"/>
</dbReference>
<dbReference type="PANTHER" id="PTHR12992">
    <property type="entry name" value="NUDIX HYDROLASE"/>
    <property type="match status" value="1"/>
</dbReference>
<dbReference type="Gene3D" id="3.90.79.10">
    <property type="entry name" value="Nucleoside Triphosphate Pyrophosphohydrolase"/>
    <property type="match status" value="1"/>
</dbReference>
<accession>A0A1Q9DUX1</accession>
<dbReference type="OMA" id="VHWIGNL"/>
<dbReference type="GO" id="GO:0046872">
    <property type="term" value="F:metal ion binding"/>
    <property type="evidence" value="ECO:0007669"/>
    <property type="project" value="UniProtKB-KW"/>
</dbReference>
<dbReference type="InterPro" id="IPR015797">
    <property type="entry name" value="NUDIX_hydrolase-like_dom_sf"/>
</dbReference>
<dbReference type="InterPro" id="IPR000086">
    <property type="entry name" value="NUDIX_hydrolase_dom"/>
</dbReference>
<dbReference type="InterPro" id="IPR045121">
    <property type="entry name" value="CoAse"/>
</dbReference>
<gene>
    <name evidence="8" type="ORF">AK812_SmicGene18536</name>
</gene>
<evidence type="ECO:0000256" key="3">
    <source>
        <dbReference type="ARBA" id="ARBA00022723"/>
    </source>
</evidence>
<evidence type="ECO:0000256" key="1">
    <source>
        <dbReference type="ARBA" id="ARBA00001936"/>
    </source>
</evidence>
<dbReference type="PANTHER" id="PTHR12992:SF11">
    <property type="entry name" value="MITOCHONDRIAL COENZYME A DIPHOSPHATASE NUDT8"/>
    <property type="match status" value="1"/>
</dbReference>
<feature type="domain" description="Nudix hydrolase" evidence="7">
    <location>
        <begin position="26"/>
        <end position="173"/>
    </location>
</feature>
<dbReference type="SUPFAM" id="SSF55811">
    <property type="entry name" value="Nudix"/>
    <property type="match status" value="1"/>
</dbReference>
<protein>
    <submittedName>
        <fullName evidence="8">Uncharacterized protein C14C4.10c</fullName>
    </submittedName>
</protein>
<dbReference type="OrthoDB" id="77989at2759"/>
<evidence type="ECO:0000256" key="5">
    <source>
        <dbReference type="ARBA" id="ARBA00022842"/>
    </source>
</evidence>
<evidence type="ECO:0000256" key="6">
    <source>
        <dbReference type="ARBA" id="ARBA00023211"/>
    </source>
</evidence>
<keyword evidence="4" id="KW-0378">Hydrolase</keyword>
<evidence type="ECO:0000256" key="4">
    <source>
        <dbReference type="ARBA" id="ARBA00022801"/>
    </source>
</evidence>
<organism evidence="8 9">
    <name type="scientific">Symbiodinium microadriaticum</name>
    <name type="common">Dinoflagellate</name>
    <name type="synonym">Zooxanthella microadriatica</name>
    <dbReference type="NCBI Taxonomy" id="2951"/>
    <lineage>
        <taxon>Eukaryota</taxon>
        <taxon>Sar</taxon>
        <taxon>Alveolata</taxon>
        <taxon>Dinophyceae</taxon>
        <taxon>Suessiales</taxon>
        <taxon>Symbiodiniaceae</taxon>
        <taxon>Symbiodinium</taxon>
    </lineage>
</organism>